<dbReference type="EMBL" id="QNRT01000003">
    <property type="protein sequence ID" value="RBP49765.1"/>
    <property type="molecule type" value="Genomic_DNA"/>
</dbReference>
<dbReference type="Gene3D" id="3.40.50.300">
    <property type="entry name" value="P-loop containing nucleotide triphosphate hydrolases"/>
    <property type="match status" value="1"/>
</dbReference>
<dbReference type="NCBIfam" id="TIGR01420">
    <property type="entry name" value="pilT_fam"/>
    <property type="match status" value="1"/>
</dbReference>
<proteinExistence type="inferred from homology"/>
<keyword evidence="4" id="KW-1185">Reference proteome</keyword>
<dbReference type="InterPro" id="IPR006321">
    <property type="entry name" value="PilT/PilU"/>
</dbReference>
<organism evidence="3 4">
    <name type="scientific">Arenicella xantha</name>
    <dbReference type="NCBI Taxonomy" id="644221"/>
    <lineage>
        <taxon>Bacteria</taxon>
        <taxon>Pseudomonadati</taxon>
        <taxon>Pseudomonadota</taxon>
        <taxon>Gammaproteobacteria</taxon>
        <taxon>Arenicellales</taxon>
        <taxon>Arenicellaceae</taxon>
        <taxon>Arenicella</taxon>
    </lineage>
</organism>
<evidence type="ECO:0000313" key="4">
    <source>
        <dbReference type="Proteomes" id="UP000253083"/>
    </source>
</evidence>
<dbReference type="RefSeq" id="WP_113954764.1">
    <property type="nucleotide sequence ID" value="NZ_QNRT01000003.1"/>
</dbReference>
<dbReference type="Proteomes" id="UP000253083">
    <property type="component" value="Unassembled WGS sequence"/>
</dbReference>
<dbReference type="PANTHER" id="PTHR30486:SF12">
    <property type="entry name" value="TYPE IV PILUS ATPASE PILU"/>
    <property type="match status" value="1"/>
</dbReference>
<evidence type="ECO:0000259" key="2">
    <source>
        <dbReference type="Pfam" id="PF00437"/>
    </source>
</evidence>
<dbReference type="Pfam" id="PF00437">
    <property type="entry name" value="T2SSE"/>
    <property type="match status" value="1"/>
</dbReference>
<evidence type="ECO:0000256" key="1">
    <source>
        <dbReference type="ARBA" id="ARBA00006611"/>
    </source>
</evidence>
<dbReference type="GO" id="GO:0016887">
    <property type="term" value="F:ATP hydrolysis activity"/>
    <property type="evidence" value="ECO:0007669"/>
    <property type="project" value="InterPro"/>
</dbReference>
<dbReference type="InterPro" id="IPR027417">
    <property type="entry name" value="P-loop_NTPase"/>
</dbReference>
<dbReference type="OrthoDB" id="9804785at2"/>
<gene>
    <name evidence="3" type="ORF">DFR28_103190</name>
</gene>
<dbReference type="InterPro" id="IPR001482">
    <property type="entry name" value="T2SS/T4SS_dom"/>
</dbReference>
<name>A0A395JIB3_9GAMM</name>
<comment type="caution">
    <text evidence="3">The sequence shown here is derived from an EMBL/GenBank/DDBJ whole genome shotgun (WGS) entry which is preliminary data.</text>
</comment>
<dbReference type="PANTHER" id="PTHR30486">
    <property type="entry name" value="TWITCHING MOTILITY PROTEIN PILT"/>
    <property type="match status" value="1"/>
</dbReference>
<comment type="similarity">
    <text evidence="1">Belongs to the GSP E family.</text>
</comment>
<dbReference type="CDD" id="cd01131">
    <property type="entry name" value="PilT"/>
    <property type="match status" value="1"/>
</dbReference>
<feature type="domain" description="Bacterial type II secretion system protein E" evidence="2">
    <location>
        <begin position="7"/>
        <end position="276"/>
    </location>
</feature>
<accession>A0A395JIB3</accession>
<dbReference type="SUPFAM" id="SSF52540">
    <property type="entry name" value="P-loop containing nucleoside triphosphate hydrolases"/>
    <property type="match status" value="1"/>
</dbReference>
<sequence length="376" mass="42317">MYKMADLLRAMVVKNASDLFITANATPSFKVDGKIFPIAGTPLDGKDSQELCYSIMNEEQRRVFEGTKECNFAIHPKQIGRFRVNVFIQQNCVGMVLRAIKTNIPTTEELQIPDVLKKMIMKKRGLLIFVGGTGTGKSTSMAALVDYRNRNAQDHIITIEDPIEYMHTHKKSIVTQREVGVDTDSFDSALINAMRQAPDVIQIGEIRTRETMDAAIVFSETGHLCIATLHANNSYQALDRIFNFFPADRRDQLAMDLSLNLYGLVSQRLLPVKDREGRVPAVEVLINSPMIADLIKDHKINEIRTAIQKSTEWGMQTFDQSLFDLHERDLITYEDAIKNAESENDLRLAIKLRGKGAGSTEFGETLADVAIQEDDY</sequence>
<reference evidence="3 4" key="1">
    <citation type="submission" date="2018-06" db="EMBL/GenBank/DDBJ databases">
        <title>Genomic Encyclopedia of Type Strains, Phase IV (KMG-IV): sequencing the most valuable type-strain genomes for metagenomic binning, comparative biology and taxonomic classification.</title>
        <authorList>
            <person name="Goeker M."/>
        </authorList>
    </citation>
    <scope>NUCLEOTIDE SEQUENCE [LARGE SCALE GENOMIC DNA]</scope>
    <source>
        <strain evidence="3 4">DSM 24032</strain>
    </source>
</reference>
<dbReference type="InterPro" id="IPR050921">
    <property type="entry name" value="T4SS_GSP_E_ATPase"/>
</dbReference>
<evidence type="ECO:0000313" key="3">
    <source>
        <dbReference type="EMBL" id="RBP49765.1"/>
    </source>
</evidence>
<dbReference type="AlphaFoldDB" id="A0A395JIB3"/>
<dbReference type="Gene3D" id="3.30.450.90">
    <property type="match status" value="1"/>
</dbReference>
<protein>
    <submittedName>
        <fullName evidence="3">Twitching motility protein PilU</fullName>
    </submittedName>
</protein>
<dbReference type="GO" id="GO:0005524">
    <property type="term" value="F:ATP binding"/>
    <property type="evidence" value="ECO:0007669"/>
    <property type="project" value="InterPro"/>
</dbReference>
<dbReference type="InParanoid" id="A0A395JIB3"/>